<accession>A0A445BB09</accession>
<proteinExistence type="predicted"/>
<evidence type="ECO:0000313" key="3">
    <source>
        <dbReference type="Proteomes" id="UP000289738"/>
    </source>
</evidence>
<dbReference type="Proteomes" id="UP000289738">
    <property type="component" value="Chromosome A10"/>
</dbReference>
<protein>
    <submittedName>
        <fullName evidence="2">Uncharacterized protein</fullName>
    </submittedName>
</protein>
<evidence type="ECO:0000313" key="2">
    <source>
        <dbReference type="EMBL" id="RYR35857.1"/>
    </source>
</evidence>
<reference evidence="2 3" key="1">
    <citation type="submission" date="2019-01" db="EMBL/GenBank/DDBJ databases">
        <title>Sequencing of cultivated peanut Arachis hypogaea provides insights into genome evolution and oil improvement.</title>
        <authorList>
            <person name="Chen X."/>
        </authorList>
    </citation>
    <scope>NUCLEOTIDE SEQUENCE [LARGE SCALE GENOMIC DNA]</scope>
    <source>
        <strain evidence="3">cv. Fuhuasheng</strain>
        <tissue evidence="2">Leaves</tissue>
    </source>
</reference>
<feature type="region of interest" description="Disordered" evidence="1">
    <location>
        <begin position="178"/>
        <end position="255"/>
    </location>
</feature>
<comment type="caution">
    <text evidence="2">The sequence shown here is derived from an EMBL/GenBank/DDBJ whole genome shotgun (WGS) entry which is preliminary data.</text>
</comment>
<feature type="compositionally biased region" description="Basic residues" evidence="1">
    <location>
        <begin position="223"/>
        <end position="238"/>
    </location>
</feature>
<organism evidence="2 3">
    <name type="scientific">Arachis hypogaea</name>
    <name type="common">Peanut</name>
    <dbReference type="NCBI Taxonomy" id="3818"/>
    <lineage>
        <taxon>Eukaryota</taxon>
        <taxon>Viridiplantae</taxon>
        <taxon>Streptophyta</taxon>
        <taxon>Embryophyta</taxon>
        <taxon>Tracheophyta</taxon>
        <taxon>Spermatophyta</taxon>
        <taxon>Magnoliopsida</taxon>
        <taxon>eudicotyledons</taxon>
        <taxon>Gunneridae</taxon>
        <taxon>Pentapetalae</taxon>
        <taxon>rosids</taxon>
        <taxon>fabids</taxon>
        <taxon>Fabales</taxon>
        <taxon>Fabaceae</taxon>
        <taxon>Papilionoideae</taxon>
        <taxon>50 kb inversion clade</taxon>
        <taxon>dalbergioids sensu lato</taxon>
        <taxon>Dalbergieae</taxon>
        <taxon>Pterocarpus clade</taxon>
        <taxon>Arachis</taxon>
    </lineage>
</organism>
<gene>
    <name evidence="2" type="ORF">Ahy_A10g050963</name>
</gene>
<name>A0A445BB09_ARAHY</name>
<feature type="compositionally biased region" description="Basic and acidic residues" evidence="1">
    <location>
        <begin position="181"/>
        <end position="191"/>
    </location>
</feature>
<keyword evidence="3" id="KW-1185">Reference proteome</keyword>
<evidence type="ECO:0000256" key="1">
    <source>
        <dbReference type="SAM" id="MobiDB-lite"/>
    </source>
</evidence>
<dbReference type="AlphaFoldDB" id="A0A445BB09"/>
<sequence length="255" mass="29414">MTLILLCLQQIKDLKCANSLLSKKFEKMSEPKKVIVCEFGFGGIMHIPPMNVKSKTIGTALGLNASDLFPDKVCYKNLSKENKLIFKRFQGNILKKLTDDMMSIGVENEQDRLMFKRIFIPYIQMALLLPISNWNREQLVARIRAEIDGHMVSKQNTFSNLGVFYGIVKMAETKKKLKEMRKKEKKEEKKKPSSSSESDSSEIDVDFFSEFESEEDSEEPRRKQPKRAAKKLESRKRKQILEESSSKSKSESNNE</sequence>
<feature type="compositionally biased region" description="Basic and acidic residues" evidence="1">
    <location>
        <begin position="239"/>
        <end position="255"/>
    </location>
</feature>
<feature type="compositionally biased region" description="Acidic residues" evidence="1">
    <location>
        <begin position="199"/>
        <end position="218"/>
    </location>
</feature>
<dbReference type="EMBL" id="SDMP01000010">
    <property type="protein sequence ID" value="RYR35857.1"/>
    <property type="molecule type" value="Genomic_DNA"/>
</dbReference>